<dbReference type="OMA" id="MYMALWP"/>
<dbReference type="Proteomes" id="UP000030745">
    <property type="component" value="Unassembled WGS sequence"/>
</dbReference>
<dbReference type="Pfam" id="PF14712">
    <property type="entry name" value="Snapin_Pallidin"/>
    <property type="match status" value="1"/>
</dbReference>
<proteinExistence type="predicted"/>
<evidence type="ECO:0000313" key="2">
    <source>
        <dbReference type="Proteomes" id="UP000030745"/>
    </source>
</evidence>
<protein>
    <recommendedName>
        <fullName evidence="3">Biogenesis of lysosome-related organelles complex 1 subunit 7</fullName>
    </recommendedName>
</protein>
<reference evidence="1 2" key="1">
    <citation type="journal article" date="2013" name="PLoS Genet.">
        <title>Distinctive expansion of potential virulence genes in the genome of the oomycete fish pathogen Saprolegnia parasitica.</title>
        <authorList>
            <person name="Jiang R.H."/>
            <person name="de Bruijn I."/>
            <person name="Haas B.J."/>
            <person name="Belmonte R."/>
            <person name="Lobach L."/>
            <person name="Christie J."/>
            <person name="van den Ackerveken G."/>
            <person name="Bottin A."/>
            <person name="Bulone V."/>
            <person name="Diaz-Moreno S.M."/>
            <person name="Dumas B."/>
            <person name="Fan L."/>
            <person name="Gaulin E."/>
            <person name="Govers F."/>
            <person name="Grenville-Briggs L.J."/>
            <person name="Horner N.R."/>
            <person name="Levin J.Z."/>
            <person name="Mammella M."/>
            <person name="Meijer H.J."/>
            <person name="Morris P."/>
            <person name="Nusbaum C."/>
            <person name="Oome S."/>
            <person name="Phillips A.J."/>
            <person name="van Rooyen D."/>
            <person name="Rzeszutek E."/>
            <person name="Saraiva M."/>
            <person name="Secombes C.J."/>
            <person name="Seidl M.F."/>
            <person name="Snel B."/>
            <person name="Stassen J.H."/>
            <person name="Sykes S."/>
            <person name="Tripathy S."/>
            <person name="van den Berg H."/>
            <person name="Vega-Arreguin J.C."/>
            <person name="Wawra S."/>
            <person name="Young S.K."/>
            <person name="Zeng Q."/>
            <person name="Dieguez-Uribeondo J."/>
            <person name="Russ C."/>
            <person name="Tyler B.M."/>
            <person name="van West P."/>
        </authorList>
    </citation>
    <scope>NUCLEOTIDE SEQUENCE [LARGE SCALE GENOMIC DNA]</scope>
    <source>
        <strain evidence="1 2">CBS 223.65</strain>
    </source>
</reference>
<dbReference type="EMBL" id="KK583243">
    <property type="protein sequence ID" value="KDO24372.1"/>
    <property type="molecule type" value="Genomic_DNA"/>
</dbReference>
<keyword evidence="2" id="KW-1185">Reference proteome</keyword>
<sequence>MICEADGRHMDDESEMMLPPEIAASHLAVGMYMALWPKIEKCDGYVGMLLDTQESLQEKIAELMGLLDGGADTTSPLVGYAARLQQFPSRVQALQTKLEGIRALLASLRKPDVVIPEPPKAAPPVVVAAIDDEEDEREALVPAHNVATEDVAPQ</sequence>
<accession>A0A067CC23</accession>
<dbReference type="VEuPathDB" id="FungiDB:SPRG_10450"/>
<dbReference type="OrthoDB" id="77797at2759"/>
<dbReference type="GeneID" id="24132558"/>
<dbReference type="RefSeq" id="XP_012204965.1">
    <property type="nucleotide sequence ID" value="XM_012349575.1"/>
</dbReference>
<evidence type="ECO:0000313" key="1">
    <source>
        <dbReference type="EMBL" id="KDO24372.1"/>
    </source>
</evidence>
<evidence type="ECO:0008006" key="3">
    <source>
        <dbReference type="Google" id="ProtNLM"/>
    </source>
</evidence>
<gene>
    <name evidence="1" type="ORF">SPRG_10450</name>
</gene>
<dbReference type="KEGG" id="spar:SPRG_10450"/>
<dbReference type="InterPro" id="IPR028119">
    <property type="entry name" value="Snapin/Pallidin/Snn1"/>
</dbReference>
<name>A0A067CC23_SAPPC</name>
<organism evidence="1 2">
    <name type="scientific">Saprolegnia parasitica (strain CBS 223.65)</name>
    <dbReference type="NCBI Taxonomy" id="695850"/>
    <lineage>
        <taxon>Eukaryota</taxon>
        <taxon>Sar</taxon>
        <taxon>Stramenopiles</taxon>
        <taxon>Oomycota</taxon>
        <taxon>Saprolegniomycetes</taxon>
        <taxon>Saprolegniales</taxon>
        <taxon>Saprolegniaceae</taxon>
        <taxon>Saprolegnia</taxon>
    </lineage>
</organism>
<dbReference type="AlphaFoldDB" id="A0A067CC23"/>